<dbReference type="InterPro" id="IPR011009">
    <property type="entry name" value="Kinase-like_dom_sf"/>
</dbReference>
<comment type="caution">
    <text evidence="1">The sequence shown here is derived from an EMBL/GenBank/DDBJ whole genome shotgun (WGS) entry which is preliminary data.</text>
</comment>
<dbReference type="EMBL" id="JBHTHR010000066">
    <property type="protein sequence ID" value="MFD0800555.1"/>
    <property type="molecule type" value="Genomic_DNA"/>
</dbReference>
<accession>A0ABW3BBU5</accession>
<dbReference type="SUPFAM" id="SSF56112">
    <property type="entry name" value="Protein kinase-like (PK-like)"/>
    <property type="match status" value="1"/>
</dbReference>
<evidence type="ECO:0000313" key="1">
    <source>
        <dbReference type="EMBL" id="MFD0800555.1"/>
    </source>
</evidence>
<gene>
    <name evidence="1" type="ORF">ACFQZU_04370</name>
</gene>
<protein>
    <submittedName>
        <fullName evidence="1">Aminoglycoside phosphotransferase family protein</fullName>
    </submittedName>
</protein>
<name>A0ABW3BBU5_9ACTN</name>
<proteinExistence type="predicted"/>
<organism evidence="1 2">
    <name type="scientific">Streptomonospora algeriensis</name>
    <dbReference type="NCBI Taxonomy" id="995084"/>
    <lineage>
        <taxon>Bacteria</taxon>
        <taxon>Bacillati</taxon>
        <taxon>Actinomycetota</taxon>
        <taxon>Actinomycetes</taxon>
        <taxon>Streptosporangiales</taxon>
        <taxon>Nocardiopsidaceae</taxon>
        <taxon>Streptomonospora</taxon>
    </lineage>
</organism>
<evidence type="ECO:0000313" key="2">
    <source>
        <dbReference type="Proteomes" id="UP001596956"/>
    </source>
</evidence>
<dbReference type="InterPro" id="IPR006748">
    <property type="entry name" value="NH2Glyco/OHUrea_AB-resist_kin"/>
</dbReference>
<keyword evidence="2" id="KW-1185">Reference proteome</keyword>
<dbReference type="Pfam" id="PF04655">
    <property type="entry name" value="APH_6_hur"/>
    <property type="match status" value="1"/>
</dbReference>
<sequence>MSAVPKRTATPAPPPKSVARNVEALDGGPEWLESLPETLEGFQDGWELELGRPFKGGTCSWVGPARTADGERAVLKVSFPHREARGEAEALRFWGDAGAIRLLRSSADGFGLLLETCEPGAALRDAVGEPEDLLSEGLEVLAQLWSKRPEPGLRLEPLQTVTDDWSGLLAERWPRLRPDADPHLVRTTIDLLVSLPRTAERSVVLHGDINPGNILSARRSPWLAIDPKPMTGDPGYDLWPLIMQLDSPMRLIEPGPTLRRRFGLAADILGEPADRLMAWSTARAVESAFHRYEIGAYEAGDAELAQAAALADAAGL</sequence>
<dbReference type="Gene3D" id="3.90.1200.10">
    <property type="match status" value="1"/>
</dbReference>
<reference evidence="2" key="1">
    <citation type="journal article" date="2019" name="Int. J. Syst. Evol. Microbiol.">
        <title>The Global Catalogue of Microorganisms (GCM) 10K type strain sequencing project: providing services to taxonomists for standard genome sequencing and annotation.</title>
        <authorList>
            <consortium name="The Broad Institute Genomics Platform"/>
            <consortium name="The Broad Institute Genome Sequencing Center for Infectious Disease"/>
            <person name="Wu L."/>
            <person name="Ma J."/>
        </authorList>
    </citation>
    <scope>NUCLEOTIDE SEQUENCE [LARGE SCALE GENOMIC DNA]</scope>
    <source>
        <strain evidence="2">CCUG 63369</strain>
    </source>
</reference>
<dbReference type="Proteomes" id="UP001596956">
    <property type="component" value="Unassembled WGS sequence"/>
</dbReference>